<gene>
    <name evidence="1" type="ORF">COT25_01735</name>
</gene>
<organism evidence="1 2">
    <name type="scientific">Candidatus Kerfeldbacteria bacterium CG08_land_8_20_14_0_20_42_7</name>
    <dbReference type="NCBI Taxonomy" id="2014245"/>
    <lineage>
        <taxon>Bacteria</taxon>
        <taxon>Candidatus Kerfeldiibacteriota</taxon>
    </lineage>
</organism>
<dbReference type="EMBL" id="PEXV01000064">
    <property type="protein sequence ID" value="PIS41688.1"/>
    <property type="molecule type" value="Genomic_DNA"/>
</dbReference>
<dbReference type="AlphaFoldDB" id="A0A2H0YT65"/>
<reference evidence="2" key="1">
    <citation type="submission" date="2017-09" db="EMBL/GenBank/DDBJ databases">
        <title>Depth-based differentiation of microbial function through sediment-hosted aquifers and enrichment of novel symbionts in the deep terrestrial subsurface.</title>
        <authorList>
            <person name="Probst A.J."/>
            <person name="Ladd B."/>
            <person name="Jarett J.K."/>
            <person name="Geller-Mcgrath D.E."/>
            <person name="Sieber C.M.K."/>
            <person name="Emerson J.B."/>
            <person name="Anantharaman K."/>
            <person name="Thomas B.C."/>
            <person name="Malmstrom R."/>
            <person name="Stieglmeier M."/>
            <person name="Klingl A."/>
            <person name="Woyke T."/>
            <person name="Ryan C.M."/>
            <person name="Banfield J.F."/>
        </authorList>
    </citation>
    <scope>NUCLEOTIDE SEQUENCE [LARGE SCALE GENOMIC DNA]</scope>
</reference>
<comment type="caution">
    <text evidence="1">The sequence shown here is derived from an EMBL/GenBank/DDBJ whole genome shotgun (WGS) entry which is preliminary data.</text>
</comment>
<name>A0A2H0YT65_9BACT</name>
<dbReference type="Proteomes" id="UP000228711">
    <property type="component" value="Unassembled WGS sequence"/>
</dbReference>
<evidence type="ECO:0000313" key="2">
    <source>
        <dbReference type="Proteomes" id="UP000228711"/>
    </source>
</evidence>
<protein>
    <submittedName>
        <fullName evidence="1">Uncharacterized protein</fullName>
    </submittedName>
</protein>
<accession>A0A2H0YT65</accession>
<proteinExistence type="predicted"/>
<sequence>MEYQESTGYYVDTEGGFVTLYTAWYEITPFRDGLVRIFLVPCSLRKTVLPFCEFYRLLFMVFILESAEPFFAEVA</sequence>
<evidence type="ECO:0000313" key="1">
    <source>
        <dbReference type="EMBL" id="PIS41688.1"/>
    </source>
</evidence>